<dbReference type="Gene3D" id="1.10.443.10">
    <property type="entry name" value="Intergrase catalytic core"/>
    <property type="match status" value="1"/>
</dbReference>
<evidence type="ECO:0000259" key="6">
    <source>
        <dbReference type="PROSITE" id="PS51898"/>
    </source>
</evidence>
<dbReference type="AlphaFoldDB" id="A0A158I0E3"/>
<keyword evidence="3 5" id="KW-0238">DNA-binding</keyword>
<dbReference type="InterPro" id="IPR010998">
    <property type="entry name" value="Integrase_recombinase_N"/>
</dbReference>
<dbReference type="PANTHER" id="PTHR30349:SF81">
    <property type="entry name" value="TYROSINE RECOMBINASE XERC"/>
    <property type="match status" value="1"/>
</dbReference>
<gene>
    <name evidence="8" type="ORF">AWB64_05278</name>
</gene>
<keyword evidence="1" id="KW-0159">Chromosome partition</keyword>
<dbReference type="InterPro" id="IPR044068">
    <property type="entry name" value="CB"/>
</dbReference>
<reference evidence="8 9" key="1">
    <citation type="submission" date="2016-01" db="EMBL/GenBank/DDBJ databases">
        <authorList>
            <person name="Oliw E.H."/>
        </authorList>
    </citation>
    <scope>NUCLEOTIDE SEQUENCE [LARGE SCALE GENOMIC DNA]</scope>
    <source>
        <strain evidence="8">LMG 22029</strain>
    </source>
</reference>
<evidence type="ECO:0000313" key="8">
    <source>
        <dbReference type="EMBL" id="SAL50085.1"/>
    </source>
</evidence>
<sequence length="340" mass="38236">MTPIAPHITAFLQQRLPLERGASDNTCESYAYAFKLLLEFASRRLKTQPSQLFLEQMDAPMILSFLDHLETTRRNGASSRNTRLAAIKSFMRFVEYRVPSALEQVRRVLALPMKRTESRLVSHLTQQEMQAILDAPVPSDWFGIRDRAMLHLCFAGALRASELVGLCIGDLNMQPYASIVVHGKGRRQRCLPLWKETASALKAWLAIRGAVATPEVFVNARGEAMTRSGFQYILRKHTKAASTDCPSILSKRVSPHVLRHTCALTVLQATKDLRKVSLWLGHASMQTTEMYTRIDPSVKLEALESVVAPKLRSGRFKATDKLIASLNTARIMHRRKATGR</sequence>
<evidence type="ECO:0000256" key="5">
    <source>
        <dbReference type="PROSITE-ProRule" id="PRU01248"/>
    </source>
</evidence>
<dbReference type="GO" id="GO:0006310">
    <property type="term" value="P:DNA recombination"/>
    <property type="evidence" value="ECO:0007669"/>
    <property type="project" value="UniProtKB-KW"/>
</dbReference>
<dbReference type="GO" id="GO:0003677">
    <property type="term" value="F:DNA binding"/>
    <property type="evidence" value="ECO:0007669"/>
    <property type="project" value="UniProtKB-UniRule"/>
</dbReference>
<dbReference type="PROSITE" id="PS51900">
    <property type="entry name" value="CB"/>
    <property type="match status" value="1"/>
</dbReference>
<dbReference type="InterPro" id="IPR011010">
    <property type="entry name" value="DNA_brk_join_enz"/>
</dbReference>
<name>A0A158I0E3_CABSO</name>
<dbReference type="Proteomes" id="UP000054893">
    <property type="component" value="Unassembled WGS sequence"/>
</dbReference>
<keyword evidence="4" id="KW-0233">DNA recombination</keyword>
<dbReference type="InterPro" id="IPR004107">
    <property type="entry name" value="Integrase_SAM-like_N"/>
</dbReference>
<evidence type="ECO:0000256" key="1">
    <source>
        <dbReference type="ARBA" id="ARBA00022829"/>
    </source>
</evidence>
<dbReference type="RefSeq" id="WP_075643355.1">
    <property type="nucleotide sequence ID" value="NZ_FCOC02000023.1"/>
</dbReference>
<dbReference type="InterPro" id="IPR002104">
    <property type="entry name" value="Integrase_catalytic"/>
</dbReference>
<dbReference type="SUPFAM" id="SSF47823">
    <property type="entry name" value="lambda integrase-like, N-terminal domain"/>
    <property type="match status" value="1"/>
</dbReference>
<accession>A0A158I0E3</accession>
<dbReference type="GO" id="GO:0015074">
    <property type="term" value="P:DNA integration"/>
    <property type="evidence" value="ECO:0007669"/>
    <property type="project" value="UniProtKB-KW"/>
</dbReference>
<dbReference type="Gene3D" id="1.10.150.130">
    <property type="match status" value="1"/>
</dbReference>
<dbReference type="EMBL" id="FCOC02000023">
    <property type="protein sequence ID" value="SAL50085.1"/>
    <property type="molecule type" value="Genomic_DNA"/>
</dbReference>
<protein>
    <submittedName>
        <fullName evidence="8">Integrase domain-containing protein</fullName>
    </submittedName>
</protein>
<feature type="domain" description="Core-binding (CB)" evidence="7">
    <location>
        <begin position="2"/>
        <end position="95"/>
    </location>
</feature>
<keyword evidence="2" id="KW-0229">DNA integration</keyword>
<dbReference type="PANTHER" id="PTHR30349">
    <property type="entry name" value="PHAGE INTEGRASE-RELATED"/>
    <property type="match status" value="1"/>
</dbReference>
<dbReference type="GO" id="GO:0007059">
    <property type="term" value="P:chromosome segregation"/>
    <property type="evidence" value="ECO:0007669"/>
    <property type="project" value="UniProtKB-KW"/>
</dbReference>
<dbReference type="Pfam" id="PF02899">
    <property type="entry name" value="Phage_int_SAM_1"/>
    <property type="match status" value="1"/>
</dbReference>
<evidence type="ECO:0000256" key="4">
    <source>
        <dbReference type="ARBA" id="ARBA00023172"/>
    </source>
</evidence>
<dbReference type="InterPro" id="IPR013762">
    <property type="entry name" value="Integrase-like_cat_sf"/>
</dbReference>
<dbReference type="InterPro" id="IPR050090">
    <property type="entry name" value="Tyrosine_recombinase_XerCD"/>
</dbReference>
<evidence type="ECO:0000259" key="7">
    <source>
        <dbReference type="PROSITE" id="PS51900"/>
    </source>
</evidence>
<dbReference type="Pfam" id="PF00589">
    <property type="entry name" value="Phage_integrase"/>
    <property type="match status" value="1"/>
</dbReference>
<dbReference type="SUPFAM" id="SSF56349">
    <property type="entry name" value="DNA breaking-rejoining enzymes"/>
    <property type="match status" value="1"/>
</dbReference>
<evidence type="ECO:0000313" key="9">
    <source>
        <dbReference type="Proteomes" id="UP000054893"/>
    </source>
</evidence>
<organism evidence="8 9">
    <name type="scientific">Caballeronia sordidicola</name>
    <name type="common">Burkholderia sordidicola</name>
    <dbReference type="NCBI Taxonomy" id="196367"/>
    <lineage>
        <taxon>Bacteria</taxon>
        <taxon>Pseudomonadati</taxon>
        <taxon>Pseudomonadota</taxon>
        <taxon>Betaproteobacteria</taxon>
        <taxon>Burkholderiales</taxon>
        <taxon>Burkholderiaceae</taxon>
        <taxon>Caballeronia</taxon>
    </lineage>
</organism>
<evidence type="ECO:0000256" key="2">
    <source>
        <dbReference type="ARBA" id="ARBA00022908"/>
    </source>
</evidence>
<dbReference type="OrthoDB" id="5415821at2"/>
<dbReference type="PROSITE" id="PS51898">
    <property type="entry name" value="TYR_RECOMBINASE"/>
    <property type="match status" value="1"/>
</dbReference>
<proteinExistence type="predicted"/>
<feature type="domain" description="Tyr recombinase" evidence="6">
    <location>
        <begin position="119"/>
        <end position="304"/>
    </location>
</feature>
<evidence type="ECO:0000256" key="3">
    <source>
        <dbReference type="ARBA" id="ARBA00023125"/>
    </source>
</evidence>